<dbReference type="Proteomes" id="UP000248806">
    <property type="component" value="Unassembled WGS sequence"/>
</dbReference>
<feature type="region of interest" description="Disordered" evidence="1">
    <location>
        <begin position="61"/>
        <end position="108"/>
    </location>
</feature>
<protein>
    <submittedName>
        <fullName evidence="3">Uncharacterized protein</fullName>
    </submittedName>
</protein>
<feature type="transmembrane region" description="Helical" evidence="2">
    <location>
        <begin position="12"/>
        <end position="32"/>
    </location>
</feature>
<keyword evidence="2" id="KW-0812">Transmembrane</keyword>
<evidence type="ECO:0000256" key="2">
    <source>
        <dbReference type="SAM" id="Phobius"/>
    </source>
</evidence>
<name>A0A326TZ93_THEHA</name>
<dbReference type="RefSeq" id="WP_137686177.1">
    <property type="nucleotide sequence ID" value="NZ_BIFX01000001.1"/>
</dbReference>
<reference evidence="3 4" key="1">
    <citation type="submission" date="2018-06" db="EMBL/GenBank/DDBJ databases">
        <title>Genomic Encyclopedia of Archaeal and Bacterial Type Strains, Phase II (KMG-II): from individual species to whole genera.</title>
        <authorList>
            <person name="Goeker M."/>
        </authorList>
    </citation>
    <scope>NUCLEOTIDE SEQUENCE [LARGE SCALE GENOMIC DNA]</scope>
    <source>
        <strain evidence="3 4">ATCC BAA-1881</strain>
    </source>
</reference>
<feature type="compositionally biased region" description="Basic and acidic residues" evidence="1">
    <location>
        <begin position="93"/>
        <end position="108"/>
    </location>
</feature>
<gene>
    <name evidence="3" type="ORF">EI42_05356</name>
</gene>
<keyword evidence="2" id="KW-0472">Membrane</keyword>
<keyword evidence="2" id="KW-1133">Transmembrane helix</keyword>
<proteinExistence type="predicted"/>
<feature type="compositionally biased region" description="Basic and acidic residues" evidence="1">
    <location>
        <begin position="61"/>
        <end position="86"/>
    </location>
</feature>
<accession>A0A326TZ93</accession>
<evidence type="ECO:0000256" key="1">
    <source>
        <dbReference type="SAM" id="MobiDB-lite"/>
    </source>
</evidence>
<evidence type="ECO:0000313" key="3">
    <source>
        <dbReference type="EMBL" id="PZW22571.1"/>
    </source>
</evidence>
<evidence type="ECO:0000313" key="4">
    <source>
        <dbReference type="Proteomes" id="UP000248806"/>
    </source>
</evidence>
<dbReference type="EMBL" id="QKUF01000031">
    <property type="protein sequence ID" value="PZW22571.1"/>
    <property type="molecule type" value="Genomic_DNA"/>
</dbReference>
<dbReference type="AlphaFoldDB" id="A0A326TZ93"/>
<keyword evidence="4" id="KW-1185">Reference proteome</keyword>
<sequence length="108" mass="12084">MSWFTSSDWLPVWLGFILVILGIVLIVQIIGLRRVSKRQGTEQVGGPAHIDLKNKEIARKLGDESASETGKDPRGTDIGGDFREVTQRPQPGEVHRMMTGEEDKKKSR</sequence>
<organism evidence="3 4">
    <name type="scientific">Thermosporothrix hazakensis</name>
    <dbReference type="NCBI Taxonomy" id="644383"/>
    <lineage>
        <taxon>Bacteria</taxon>
        <taxon>Bacillati</taxon>
        <taxon>Chloroflexota</taxon>
        <taxon>Ktedonobacteria</taxon>
        <taxon>Ktedonobacterales</taxon>
        <taxon>Thermosporotrichaceae</taxon>
        <taxon>Thermosporothrix</taxon>
    </lineage>
</organism>
<comment type="caution">
    <text evidence="3">The sequence shown here is derived from an EMBL/GenBank/DDBJ whole genome shotgun (WGS) entry which is preliminary data.</text>
</comment>